<protein>
    <recommendedName>
        <fullName evidence="3">SurA-like protein</fullName>
    </recommendedName>
</protein>
<dbReference type="RefSeq" id="WP_111648381.1">
    <property type="nucleotide sequence ID" value="NZ_JACHWI010000004.1"/>
</dbReference>
<dbReference type="EMBL" id="QLMJ01000003">
    <property type="protein sequence ID" value="RAK40342.1"/>
    <property type="molecule type" value="Genomic_DNA"/>
</dbReference>
<gene>
    <name evidence="1" type="ORF">B0I29_103375</name>
</gene>
<dbReference type="PROSITE" id="PS51257">
    <property type="entry name" value="PROKAR_LIPOPROTEIN"/>
    <property type="match status" value="1"/>
</dbReference>
<evidence type="ECO:0000313" key="2">
    <source>
        <dbReference type="Proteomes" id="UP000249341"/>
    </source>
</evidence>
<accession>A0A327ZGR1</accession>
<organism evidence="1 2">
    <name type="scientific">Actinoplanes lutulentus</name>
    <dbReference type="NCBI Taxonomy" id="1287878"/>
    <lineage>
        <taxon>Bacteria</taxon>
        <taxon>Bacillati</taxon>
        <taxon>Actinomycetota</taxon>
        <taxon>Actinomycetes</taxon>
        <taxon>Micromonosporales</taxon>
        <taxon>Micromonosporaceae</taxon>
        <taxon>Actinoplanes</taxon>
    </lineage>
</organism>
<proteinExistence type="predicted"/>
<evidence type="ECO:0008006" key="3">
    <source>
        <dbReference type="Google" id="ProtNLM"/>
    </source>
</evidence>
<dbReference type="AlphaFoldDB" id="A0A327ZGR1"/>
<dbReference type="OrthoDB" id="3373416at2"/>
<keyword evidence="2" id="KW-1185">Reference proteome</keyword>
<reference evidence="1 2" key="1">
    <citation type="submission" date="2018-06" db="EMBL/GenBank/DDBJ databases">
        <title>Genomic Encyclopedia of Type Strains, Phase III (KMG-III): the genomes of soil and plant-associated and newly described type strains.</title>
        <authorList>
            <person name="Whitman W."/>
        </authorList>
    </citation>
    <scope>NUCLEOTIDE SEQUENCE [LARGE SCALE GENOMIC DNA]</scope>
    <source>
        <strain evidence="1 2">CGMCC 4.7090</strain>
    </source>
</reference>
<dbReference type="Proteomes" id="UP000249341">
    <property type="component" value="Unassembled WGS sequence"/>
</dbReference>
<evidence type="ECO:0000313" key="1">
    <source>
        <dbReference type="EMBL" id="RAK40342.1"/>
    </source>
</evidence>
<sequence>MTMMRARSLVSVVVAASLAVGGLSGCRSQPAVAVYIGQSGHITEHHVQQIWDETSELVTSAAAGQAARMPIARVDIVGLLLTNELYDRVAKQQKVTLPATMPYAEVAEQIGLPDSAELTRIYTQNLVLRQNLLQSVSAAAAEPSDEDLRGVYQQFADNQAINLDFAGFKKSLQAADKKELQGAFTLRDEVESLVGELDVEISPRYEDVVLGIYSYTDQASGRSFPIVSVPFGDPDAKPLVVDVA</sequence>
<comment type="caution">
    <text evidence="1">The sequence shown here is derived from an EMBL/GenBank/DDBJ whole genome shotgun (WGS) entry which is preliminary data.</text>
</comment>
<name>A0A327ZGR1_9ACTN</name>